<accession>A0ABQ5BZM7</accession>
<dbReference type="Proteomes" id="UP001151760">
    <property type="component" value="Unassembled WGS sequence"/>
</dbReference>
<comment type="caution">
    <text evidence="1">The sequence shown here is derived from an EMBL/GenBank/DDBJ whole genome shotgun (WGS) entry which is preliminary data.</text>
</comment>
<organism evidence="1 2">
    <name type="scientific">Tanacetum coccineum</name>
    <dbReference type="NCBI Taxonomy" id="301880"/>
    <lineage>
        <taxon>Eukaryota</taxon>
        <taxon>Viridiplantae</taxon>
        <taxon>Streptophyta</taxon>
        <taxon>Embryophyta</taxon>
        <taxon>Tracheophyta</taxon>
        <taxon>Spermatophyta</taxon>
        <taxon>Magnoliopsida</taxon>
        <taxon>eudicotyledons</taxon>
        <taxon>Gunneridae</taxon>
        <taxon>Pentapetalae</taxon>
        <taxon>asterids</taxon>
        <taxon>campanulids</taxon>
        <taxon>Asterales</taxon>
        <taxon>Asteraceae</taxon>
        <taxon>Asteroideae</taxon>
        <taxon>Anthemideae</taxon>
        <taxon>Anthemidinae</taxon>
        <taxon>Tanacetum</taxon>
    </lineage>
</organism>
<proteinExistence type="predicted"/>
<dbReference type="EMBL" id="BQNB010013739">
    <property type="protein sequence ID" value="GJT19699.1"/>
    <property type="molecule type" value="Genomic_DNA"/>
</dbReference>
<protein>
    <submittedName>
        <fullName evidence="1">Uncharacterized protein</fullName>
    </submittedName>
</protein>
<keyword evidence="2" id="KW-1185">Reference proteome</keyword>
<gene>
    <name evidence="1" type="ORF">Tco_0878405</name>
</gene>
<name>A0ABQ5BZM7_9ASTR</name>
<sequence length="168" mass="17881">MAFHAKNSRNNRIGHPIWRAEGVRHLDSGAVASVVVVEDEINVARNFVTGARRVAPWGGGVREGGFRVLLVGVFLRLSMENLRSGTSYNVTVDAAGVLGHWLAKSLGRSNPGWMGGLRYVWDRGLGQRASGFKGFGIGSGLSGGGDCNQSLWGFGAGIRGYGQVRLGK</sequence>
<evidence type="ECO:0000313" key="1">
    <source>
        <dbReference type="EMBL" id="GJT19699.1"/>
    </source>
</evidence>
<reference evidence="1" key="1">
    <citation type="journal article" date="2022" name="Int. J. Mol. Sci.">
        <title>Draft Genome of Tanacetum Coccineum: Genomic Comparison of Closely Related Tanacetum-Family Plants.</title>
        <authorList>
            <person name="Yamashiro T."/>
            <person name="Shiraishi A."/>
            <person name="Nakayama K."/>
            <person name="Satake H."/>
        </authorList>
    </citation>
    <scope>NUCLEOTIDE SEQUENCE</scope>
</reference>
<evidence type="ECO:0000313" key="2">
    <source>
        <dbReference type="Proteomes" id="UP001151760"/>
    </source>
</evidence>
<reference evidence="1" key="2">
    <citation type="submission" date="2022-01" db="EMBL/GenBank/DDBJ databases">
        <authorList>
            <person name="Yamashiro T."/>
            <person name="Shiraishi A."/>
            <person name="Satake H."/>
            <person name="Nakayama K."/>
        </authorList>
    </citation>
    <scope>NUCLEOTIDE SEQUENCE</scope>
</reference>